<sequence>MTRAFARQRFNSLGQMTRMSVLLRIVLPLLQRVMRIQIQNVKLTCAFVRQSLSWQMTRLSVLLR</sequence>
<proteinExistence type="predicted"/>
<keyword evidence="2" id="KW-1185">Reference proteome</keyword>
<protein>
    <submittedName>
        <fullName evidence="1">Uncharacterized protein</fullName>
    </submittedName>
</protein>
<evidence type="ECO:0000313" key="1">
    <source>
        <dbReference type="EMBL" id="WAR02466.1"/>
    </source>
</evidence>
<gene>
    <name evidence="1" type="ORF">MAR_009024</name>
</gene>
<reference evidence="1" key="1">
    <citation type="submission" date="2022-11" db="EMBL/GenBank/DDBJ databases">
        <title>Centuries of genome instability and evolution in soft-shell clam transmissible cancer (bioRxiv).</title>
        <authorList>
            <person name="Hart S.F.M."/>
            <person name="Yonemitsu M.A."/>
            <person name="Giersch R.M."/>
            <person name="Beal B.F."/>
            <person name="Arriagada G."/>
            <person name="Davis B.W."/>
            <person name="Ostrander E.A."/>
            <person name="Goff S.P."/>
            <person name="Metzger M.J."/>
        </authorList>
    </citation>
    <scope>NUCLEOTIDE SEQUENCE</scope>
    <source>
        <strain evidence="1">MELC-2E11</strain>
        <tissue evidence="1">Siphon/mantle</tissue>
    </source>
</reference>
<evidence type="ECO:0000313" key="2">
    <source>
        <dbReference type="Proteomes" id="UP001164746"/>
    </source>
</evidence>
<feature type="non-terminal residue" evidence="1">
    <location>
        <position position="1"/>
    </location>
</feature>
<name>A0ABY7E0J7_MYAAR</name>
<dbReference type="EMBL" id="CP111015">
    <property type="protein sequence ID" value="WAR02466.1"/>
    <property type="molecule type" value="Genomic_DNA"/>
</dbReference>
<accession>A0ABY7E0J7</accession>
<dbReference type="Proteomes" id="UP001164746">
    <property type="component" value="Chromosome 4"/>
</dbReference>
<organism evidence="1 2">
    <name type="scientific">Mya arenaria</name>
    <name type="common">Soft-shell clam</name>
    <dbReference type="NCBI Taxonomy" id="6604"/>
    <lineage>
        <taxon>Eukaryota</taxon>
        <taxon>Metazoa</taxon>
        <taxon>Spiralia</taxon>
        <taxon>Lophotrochozoa</taxon>
        <taxon>Mollusca</taxon>
        <taxon>Bivalvia</taxon>
        <taxon>Autobranchia</taxon>
        <taxon>Heteroconchia</taxon>
        <taxon>Euheterodonta</taxon>
        <taxon>Imparidentia</taxon>
        <taxon>Neoheterodontei</taxon>
        <taxon>Myida</taxon>
        <taxon>Myoidea</taxon>
        <taxon>Myidae</taxon>
        <taxon>Mya</taxon>
    </lineage>
</organism>